<dbReference type="RefSeq" id="WP_078684137.1">
    <property type="nucleotide sequence ID" value="NZ_FUYA01000002.1"/>
</dbReference>
<dbReference type="AlphaFoldDB" id="A0A1T4VSI3"/>
<sequence length="74" mass="8670">MEFTVTITKRTVTDLLVWAIWSIVLLINLSLTLGSYWELEPKAGKMFGLVTVIWAVLAVFIWMWRRNSRRATQK</sequence>
<keyword evidence="1" id="KW-0812">Transmembrane</keyword>
<feature type="transmembrane region" description="Helical" evidence="1">
    <location>
        <begin position="12"/>
        <end position="34"/>
    </location>
</feature>
<feature type="transmembrane region" description="Helical" evidence="1">
    <location>
        <begin position="46"/>
        <end position="64"/>
    </location>
</feature>
<accession>A0A1T4VSI3</accession>
<evidence type="ECO:0000256" key="1">
    <source>
        <dbReference type="SAM" id="Phobius"/>
    </source>
</evidence>
<dbReference type="OrthoDB" id="5467649at2"/>
<organism evidence="2 3">
    <name type="scientific">Desulfobaculum bizertense DSM 18034</name>
    <dbReference type="NCBI Taxonomy" id="1121442"/>
    <lineage>
        <taxon>Bacteria</taxon>
        <taxon>Pseudomonadati</taxon>
        <taxon>Thermodesulfobacteriota</taxon>
        <taxon>Desulfovibrionia</taxon>
        <taxon>Desulfovibrionales</taxon>
        <taxon>Desulfovibrionaceae</taxon>
        <taxon>Desulfobaculum</taxon>
    </lineage>
</organism>
<name>A0A1T4VSI3_9BACT</name>
<dbReference type="STRING" id="1121442.SAMN02745702_00832"/>
<keyword evidence="1" id="KW-0472">Membrane</keyword>
<gene>
    <name evidence="2" type="ORF">SAMN02745702_00832</name>
</gene>
<dbReference type="EMBL" id="FUYA01000002">
    <property type="protein sequence ID" value="SKA67481.1"/>
    <property type="molecule type" value="Genomic_DNA"/>
</dbReference>
<dbReference type="Proteomes" id="UP000189733">
    <property type="component" value="Unassembled WGS sequence"/>
</dbReference>
<keyword evidence="1" id="KW-1133">Transmembrane helix</keyword>
<reference evidence="2 3" key="1">
    <citation type="submission" date="2017-02" db="EMBL/GenBank/DDBJ databases">
        <authorList>
            <person name="Peterson S.W."/>
        </authorList>
    </citation>
    <scope>NUCLEOTIDE SEQUENCE [LARGE SCALE GENOMIC DNA]</scope>
    <source>
        <strain evidence="2 3">DSM 18034</strain>
    </source>
</reference>
<keyword evidence="3" id="KW-1185">Reference proteome</keyword>
<protein>
    <submittedName>
        <fullName evidence="2">Uncharacterized protein</fullName>
    </submittedName>
</protein>
<evidence type="ECO:0000313" key="3">
    <source>
        <dbReference type="Proteomes" id="UP000189733"/>
    </source>
</evidence>
<evidence type="ECO:0000313" key="2">
    <source>
        <dbReference type="EMBL" id="SKA67481.1"/>
    </source>
</evidence>
<proteinExistence type="predicted"/>